<accession>A0AAW0M4M4</accession>
<reference evidence="2" key="3">
    <citation type="submission" date="2023-07" db="EMBL/GenBank/DDBJ databases">
        <title>An improved reference 1 genome and first organelle genomes of Quercus suber.</title>
        <authorList>
            <consortium name="Genosuber Consortium"/>
            <person name="Usie A."/>
            <person name="Serra O."/>
            <person name="Barros P."/>
        </authorList>
    </citation>
    <scope>NUCLEOTIDE SEQUENCE</scope>
    <source>
        <strain evidence="2">HL8</strain>
        <tissue evidence="2">Leaves</tissue>
    </source>
</reference>
<name>A0AAW0M4M4_QUESU</name>
<keyword evidence="1" id="KW-0812">Transmembrane</keyword>
<gene>
    <name evidence="2" type="ORF">CFP56_012341</name>
</gene>
<proteinExistence type="predicted"/>
<reference evidence="2" key="1">
    <citation type="submission" date="2017-12" db="EMBL/GenBank/DDBJ databases">
        <authorList>
            <person name="Barbosa P."/>
            <person name="Usie A."/>
            <person name="Ramos A.M."/>
        </authorList>
    </citation>
    <scope>NUCLEOTIDE SEQUENCE</scope>
    <source>
        <strain evidence="2">HL8</strain>
        <tissue evidence="2">Leaves</tissue>
    </source>
</reference>
<keyword evidence="1" id="KW-1133">Transmembrane helix</keyword>
<organism evidence="2">
    <name type="scientific">Quercus suber</name>
    <name type="common">Cork oak</name>
    <dbReference type="NCBI Taxonomy" id="58331"/>
    <lineage>
        <taxon>Eukaryota</taxon>
        <taxon>Viridiplantae</taxon>
        <taxon>Streptophyta</taxon>
        <taxon>Embryophyta</taxon>
        <taxon>Tracheophyta</taxon>
        <taxon>Spermatophyta</taxon>
        <taxon>Magnoliopsida</taxon>
        <taxon>eudicotyledons</taxon>
        <taxon>Gunneridae</taxon>
        <taxon>Pentapetalae</taxon>
        <taxon>rosids</taxon>
        <taxon>fabids</taxon>
        <taxon>Fagales</taxon>
        <taxon>Fagaceae</taxon>
        <taxon>Quercus</taxon>
    </lineage>
</organism>
<protein>
    <submittedName>
        <fullName evidence="2">Uncharacterized protein</fullName>
    </submittedName>
</protein>
<evidence type="ECO:0000256" key="1">
    <source>
        <dbReference type="SAM" id="Phobius"/>
    </source>
</evidence>
<feature type="transmembrane region" description="Helical" evidence="1">
    <location>
        <begin position="58"/>
        <end position="78"/>
    </location>
</feature>
<keyword evidence="1" id="KW-0472">Membrane</keyword>
<comment type="caution">
    <text evidence="2">The sequence shown here is derived from an EMBL/GenBank/DDBJ whole genome shotgun (WGS) entry which is preliminary data.</text>
</comment>
<reference evidence="2" key="2">
    <citation type="journal article" date="2018" name="Sci. Data">
        <title>The draft genome sequence of cork oak.</title>
        <authorList>
            <person name="Ramos A.M."/>
            <person name="Usie A."/>
            <person name="Barbosa P."/>
            <person name="Barros P.M."/>
            <person name="Capote T."/>
            <person name="Chaves I."/>
            <person name="Simoes F."/>
            <person name="Abreu I."/>
            <person name="Carrasquinho I."/>
            <person name="Faro C."/>
            <person name="Guimaraes J.B."/>
            <person name="Mendonca D."/>
            <person name="Nobrega F."/>
            <person name="Rodrigues L."/>
            <person name="Saibo N.J.M."/>
            <person name="Varela M.C."/>
            <person name="Egas C."/>
            <person name="Matos J."/>
            <person name="Miguel C.M."/>
            <person name="Oliveira M.M."/>
            <person name="Ricardo C.P."/>
            <person name="Goncalves S."/>
        </authorList>
    </citation>
    <scope>NUCLEOTIDE SEQUENCE [LARGE SCALE GENOMIC DNA]</scope>
    <source>
        <strain evidence="2">HL8</strain>
    </source>
</reference>
<sequence length="120" mass="14029">MDGVRRERGSRREDLDLREIQLRQRCGVCHQEGHNRRCCPISRGASTSGERRLDFRMALCALKFSYCFVLVLCLQFSLQGTWTAFNQYKIVHDDSHIKVQQDQFYSFLLAITVKSSRLIL</sequence>
<dbReference type="AlphaFoldDB" id="A0AAW0M4M4"/>
<dbReference type="EMBL" id="PKMF04000019">
    <property type="protein sequence ID" value="KAK7858444.1"/>
    <property type="molecule type" value="Genomic_DNA"/>
</dbReference>
<evidence type="ECO:0000313" key="2">
    <source>
        <dbReference type="EMBL" id="KAK7858444.1"/>
    </source>
</evidence>